<evidence type="ECO:0000256" key="7">
    <source>
        <dbReference type="ARBA" id="ARBA00022807"/>
    </source>
</evidence>
<evidence type="ECO:0000256" key="1">
    <source>
        <dbReference type="ARBA" id="ARBA00000707"/>
    </source>
</evidence>
<dbReference type="Gene3D" id="3.90.70.10">
    <property type="entry name" value="Cysteine proteinases"/>
    <property type="match status" value="1"/>
</dbReference>
<dbReference type="EMBL" id="LCWF01000019">
    <property type="protein sequence ID" value="KKY27922.1"/>
    <property type="molecule type" value="Genomic_DNA"/>
</dbReference>
<evidence type="ECO:0000259" key="9">
    <source>
        <dbReference type="PROSITE" id="PS50235"/>
    </source>
</evidence>
<keyword evidence="7" id="KW-0788">Thiol protease</keyword>
<dbReference type="PANTHER" id="PTHR24006">
    <property type="entry name" value="UBIQUITIN CARBOXYL-TERMINAL HYDROLASE"/>
    <property type="match status" value="1"/>
</dbReference>
<dbReference type="Proteomes" id="UP000053317">
    <property type="component" value="Unassembled WGS sequence"/>
</dbReference>
<reference evidence="10 11" key="1">
    <citation type="submission" date="2015-05" db="EMBL/GenBank/DDBJ databases">
        <title>Distinctive expansion of gene families associated with plant cell wall degradation and secondary metabolism in the genomes of grapevine trunk pathogens.</title>
        <authorList>
            <person name="Lawrence D.P."/>
            <person name="Travadon R."/>
            <person name="Rolshausen P.E."/>
            <person name="Baumgartner K."/>
        </authorList>
    </citation>
    <scope>NUCLEOTIDE SEQUENCE [LARGE SCALE GENOMIC DNA]</scope>
    <source>
        <strain evidence="10">UCRPC4</strain>
    </source>
</reference>
<dbReference type="GO" id="GO:0005634">
    <property type="term" value="C:nucleus"/>
    <property type="evidence" value="ECO:0007669"/>
    <property type="project" value="TreeGrafter"/>
</dbReference>
<dbReference type="InterPro" id="IPR028889">
    <property type="entry name" value="USP"/>
</dbReference>
<dbReference type="CDD" id="cd02662">
    <property type="entry name" value="Peptidase_C19F"/>
    <property type="match status" value="1"/>
</dbReference>
<comment type="catalytic activity">
    <reaction evidence="1">
        <text>Thiol-dependent hydrolysis of ester, thioester, amide, peptide and isopeptide bonds formed by the C-terminal Gly of ubiquitin (a 76-residue protein attached to proteins as an intracellular targeting signal).</text>
        <dbReference type="EC" id="3.4.19.12"/>
    </reaction>
</comment>
<accession>A0A0G2EZB2</accession>
<evidence type="ECO:0000313" key="11">
    <source>
        <dbReference type="Proteomes" id="UP000053317"/>
    </source>
</evidence>
<dbReference type="GO" id="GO:0016579">
    <property type="term" value="P:protein deubiquitination"/>
    <property type="evidence" value="ECO:0007669"/>
    <property type="project" value="InterPro"/>
</dbReference>
<name>A0A0G2EZB2_PHACM</name>
<dbReference type="SUPFAM" id="SSF54001">
    <property type="entry name" value="Cysteine proteinases"/>
    <property type="match status" value="1"/>
</dbReference>
<reference evidence="10 11" key="2">
    <citation type="submission" date="2015-05" db="EMBL/GenBank/DDBJ databases">
        <authorList>
            <person name="Morales-Cruz A."/>
            <person name="Amrine K.C."/>
            <person name="Cantu D."/>
        </authorList>
    </citation>
    <scope>NUCLEOTIDE SEQUENCE [LARGE SCALE GENOMIC DNA]</scope>
    <source>
        <strain evidence="10">UCRPC4</strain>
    </source>
</reference>
<gene>
    <name evidence="10" type="ORF">UCRPC4_g00766</name>
</gene>
<evidence type="ECO:0000256" key="8">
    <source>
        <dbReference type="SAM" id="MobiDB-lite"/>
    </source>
</evidence>
<dbReference type="InterPro" id="IPR001394">
    <property type="entry name" value="Peptidase_C19_UCH"/>
</dbReference>
<dbReference type="EC" id="3.4.19.12" evidence="3"/>
<feature type="region of interest" description="Disordered" evidence="8">
    <location>
        <begin position="1"/>
        <end position="26"/>
    </location>
</feature>
<evidence type="ECO:0000256" key="5">
    <source>
        <dbReference type="ARBA" id="ARBA00022786"/>
    </source>
</evidence>
<feature type="region of interest" description="Disordered" evidence="8">
    <location>
        <begin position="691"/>
        <end position="739"/>
    </location>
</feature>
<dbReference type="InterPro" id="IPR018200">
    <property type="entry name" value="USP_CS"/>
</dbReference>
<keyword evidence="6 10" id="KW-0378">Hydrolase</keyword>
<dbReference type="PROSITE" id="PS00973">
    <property type="entry name" value="USP_2"/>
    <property type="match status" value="1"/>
</dbReference>
<evidence type="ECO:0000256" key="3">
    <source>
        <dbReference type="ARBA" id="ARBA00012759"/>
    </source>
</evidence>
<dbReference type="GO" id="GO:0005829">
    <property type="term" value="C:cytosol"/>
    <property type="evidence" value="ECO:0007669"/>
    <property type="project" value="TreeGrafter"/>
</dbReference>
<dbReference type="PROSITE" id="PS50235">
    <property type="entry name" value="USP_3"/>
    <property type="match status" value="1"/>
</dbReference>
<evidence type="ECO:0000313" key="10">
    <source>
        <dbReference type="EMBL" id="KKY27922.1"/>
    </source>
</evidence>
<dbReference type="InterPro" id="IPR038765">
    <property type="entry name" value="Papain-like_cys_pep_sf"/>
</dbReference>
<dbReference type="PANTHER" id="PTHR24006:SF888">
    <property type="entry name" value="UBIQUITIN CARBOXYL-TERMINAL HYDROLASE 30"/>
    <property type="match status" value="1"/>
</dbReference>
<organism evidence="10 11">
    <name type="scientific">Phaeomoniella chlamydospora</name>
    <name type="common">Phaeoacremonium chlamydosporum</name>
    <dbReference type="NCBI Taxonomy" id="158046"/>
    <lineage>
        <taxon>Eukaryota</taxon>
        <taxon>Fungi</taxon>
        <taxon>Dikarya</taxon>
        <taxon>Ascomycota</taxon>
        <taxon>Pezizomycotina</taxon>
        <taxon>Eurotiomycetes</taxon>
        <taxon>Chaetothyriomycetidae</taxon>
        <taxon>Phaeomoniellales</taxon>
        <taxon>Phaeomoniellaceae</taxon>
        <taxon>Phaeomoniella</taxon>
    </lineage>
</organism>
<keyword evidence="5" id="KW-0833">Ubl conjugation pathway</keyword>
<dbReference type="OrthoDB" id="2020758at2759"/>
<feature type="domain" description="USP" evidence="9">
    <location>
        <begin position="155"/>
        <end position="607"/>
    </location>
</feature>
<dbReference type="Pfam" id="PF00443">
    <property type="entry name" value="UCH"/>
    <property type="match status" value="1"/>
</dbReference>
<dbReference type="AlphaFoldDB" id="A0A0G2EZB2"/>
<keyword evidence="4" id="KW-0645">Protease</keyword>
<evidence type="ECO:0000256" key="4">
    <source>
        <dbReference type="ARBA" id="ARBA00022670"/>
    </source>
</evidence>
<evidence type="ECO:0000256" key="6">
    <source>
        <dbReference type="ARBA" id="ARBA00022801"/>
    </source>
</evidence>
<comment type="caution">
    <text evidence="10">The sequence shown here is derived from an EMBL/GenBank/DDBJ whole genome shotgun (WGS) entry which is preliminary data.</text>
</comment>
<comment type="similarity">
    <text evidence="2">Belongs to the peptidase C19 family.</text>
</comment>
<dbReference type="GO" id="GO:0006508">
    <property type="term" value="P:proteolysis"/>
    <property type="evidence" value="ECO:0007669"/>
    <property type="project" value="UniProtKB-KW"/>
</dbReference>
<sequence>MNSQPESAYVDETPASYTPRASRTSPSPFAQVVSTLFMSVLIYYLAPLIPIWPEQTKRAIWEAFVFVTPSRVIYAMDHLPTRLFGQHEAGTESAGAGSMKFQKSDFGNNLAKSEALRRLLHLDGQPSLVPAVGRARAFSSGLGSMFSSTRSDLPPGLGNWDNSCYQNSIIQGLASLPTLKTFVDGNLDRMSLYRNMPTHQALHLISTKLNDQSHNGKCLWTPQALKSMSSWQQQDAQEYYTKVVDSLEKEALTGLSLAMAANGLVEGLKQTSLNPSNRDFDEDHAADAAMIKPSEKELHESKHGFPLEGLLAQRVGCVNCGYCEGLTLIPFTFLTLPLGRDWEVDIRDCLDEYASLENIDGVECSKCSVLRAKNQLEKMVANAEAAAETQDQSQDGGTSDLRKAAISRLNHVNQALAESNFSDKTLKDALKIGPKSRVSSTKSRQAIIARAPKSLVLHVNRSVFDEMTGAQYKNTAVVRFPLRLDLSHWSLGNISKAPAGEVIEFWETDPSKSMLGRDTELTPGPQMYELKAVVTHQGRHENGHYIAFRKRPWISPAPFDVEGEDIELESRQWEDRWFRFSDESVSMVTEDVVLAQGGVFMLFYEAIEDATPDKKQIVEDIAVTQGPSKVAEPLVVVAKVHEEVVSDDDSVVGVVQNHEERARPATDIAEEESSETVHADLIGNQAPQCEDVDGKEKLPIPQSGMPSHPTLDALPLHQPSKNATVSPETGYASPALSNF</sequence>
<dbReference type="InterPro" id="IPR050164">
    <property type="entry name" value="Peptidase_C19"/>
</dbReference>
<proteinExistence type="inferred from homology"/>
<feature type="compositionally biased region" description="Polar residues" evidence="8">
    <location>
        <begin position="15"/>
        <end position="26"/>
    </location>
</feature>
<keyword evidence="11" id="KW-1185">Reference proteome</keyword>
<dbReference type="GO" id="GO:0004843">
    <property type="term" value="F:cysteine-type deubiquitinase activity"/>
    <property type="evidence" value="ECO:0007669"/>
    <property type="project" value="UniProtKB-EC"/>
</dbReference>
<evidence type="ECO:0000256" key="2">
    <source>
        <dbReference type="ARBA" id="ARBA00009085"/>
    </source>
</evidence>
<protein>
    <recommendedName>
        <fullName evidence="3">ubiquitinyl hydrolase 1</fullName>
        <ecNumber evidence="3">3.4.19.12</ecNumber>
    </recommendedName>
</protein>